<dbReference type="InterPro" id="IPR013762">
    <property type="entry name" value="Integrase-like_cat_sf"/>
</dbReference>
<keyword evidence="2" id="KW-0238">DNA-binding</keyword>
<evidence type="ECO:0000313" key="6">
    <source>
        <dbReference type="Proteomes" id="UP001596050"/>
    </source>
</evidence>
<dbReference type="RefSeq" id="WP_379786541.1">
    <property type="nucleotide sequence ID" value="NZ_JBHSMU010000019.1"/>
</dbReference>
<accession>A0ABW0LBB9</accession>
<dbReference type="InterPro" id="IPR050090">
    <property type="entry name" value="Tyrosine_recombinase_XerCD"/>
</dbReference>
<dbReference type="InterPro" id="IPR010998">
    <property type="entry name" value="Integrase_recombinase_N"/>
</dbReference>
<dbReference type="Gene3D" id="1.10.443.10">
    <property type="entry name" value="Intergrase catalytic core"/>
    <property type="match status" value="1"/>
</dbReference>
<name>A0ABW0LBB9_9BURK</name>
<keyword evidence="3" id="KW-0233">DNA recombination</keyword>
<reference evidence="6" key="1">
    <citation type="journal article" date="2019" name="Int. J. Syst. Evol. Microbiol.">
        <title>The Global Catalogue of Microorganisms (GCM) 10K type strain sequencing project: providing services to taxonomists for standard genome sequencing and annotation.</title>
        <authorList>
            <consortium name="The Broad Institute Genomics Platform"/>
            <consortium name="The Broad Institute Genome Sequencing Center for Infectious Disease"/>
            <person name="Wu L."/>
            <person name="Ma J."/>
        </authorList>
    </citation>
    <scope>NUCLEOTIDE SEQUENCE [LARGE SCALE GENOMIC DNA]</scope>
    <source>
        <strain evidence="6">KACC 12649</strain>
    </source>
</reference>
<dbReference type="EMBL" id="JBHSMU010000019">
    <property type="protein sequence ID" value="MFC5463059.1"/>
    <property type="molecule type" value="Genomic_DNA"/>
</dbReference>
<dbReference type="Pfam" id="PF00589">
    <property type="entry name" value="Phage_integrase"/>
    <property type="match status" value="1"/>
</dbReference>
<sequence length="391" mass="43969">MAIRIDTVTARNKLRPQRESYWHRLSKGFYVGFRKMSADTSGIWRVRYRDKKGKQVERGLGTLDEVQPGERFDRAVALAREWLASESTGAEGAPQHQSTVEEACNAYVQFIREQKGVKPAEDLASRYTRWILPDPICKIELSKLTREHLNAFRRRMVAVPVKINKAGDARQRSKDTVNRDMAPLRAALNHAHENGMVATDFSWRAPLKAFENVSKRRSLYLDILQRRELIRFAPPDLAAFLRGLSMIPLRPGALAALTVRDFDSRLSVLTIGKDKSGQDRKIKLPAETAVLFLEAARNRHETMPLLARSDSNAWNKDAWKGPIKDAVRRAGLPTETTAYTLRHSVISDLVHGGLDLLTVAQISGTSVAMIEKHYGHLRSEVAASAMSKLAI</sequence>
<dbReference type="Gene3D" id="1.10.150.130">
    <property type="match status" value="1"/>
</dbReference>
<keyword evidence="1" id="KW-0229">DNA integration</keyword>
<evidence type="ECO:0000259" key="4">
    <source>
        <dbReference type="PROSITE" id="PS51898"/>
    </source>
</evidence>
<feature type="domain" description="Tyr recombinase" evidence="4">
    <location>
        <begin position="214"/>
        <end position="387"/>
    </location>
</feature>
<dbReference type="Proteomes" id="UP001596050">
    <property type="component" value="Unassembled WGS sequence"/>
</dbReference>
<keyword evidence="6" id="KW-1185">Reference proteome</keyword>
<evidence type="ECO:0000313" key="5">
    <source>
        <dbReference type="EMBL" id="MFC5463059.1"/>
    </source>
</evidence>
<dbReference type="SUPFAM" id="SSF56349">
    <property type="entry name" value="DNA breaking-rejoining enzymes"/>
    <property type="match status" value="1"/>
</dbReference>
<protein>
    <submittedName>
        <fullName evidence="5">Tyrosine-type recombinase/integrase</fullName>
    </submittedName>
</protein>
<dbReference type="PROSITE" id="PS51898">
    <property type="entry name" value="TYR_RECOMBINASE"/>
    <property type="match status" value="1"/>
</dbReference>
<dbReference type="PANTHER" id="PTHR30349">
    <property type="entry name" value="PHAGE INTEGRASE-RELATED"/>
    <property type="match status" value="1"/>
</dbReference>
<dbReference type="InterPro" id="IPR011010">
    <property type="entry name" value="DNA_brk_join_enz"/>
</dbReference>
<organism evidence="5 6">
    <name type="scientific">Massilia niabensis</name>
    <dbReference type="NCBI Taxonomy" id="544910"/>
    <lineage>
        <taxon>Bacteria</taxon>
        <taxon>Pseudomonadati</taxon>
        <taxon>Pseudomonadota</taxon>
        <taxon>Betaproteobacteria</taxon>
        <taxon>Burkholderiales</taxon>
        <taxon>Oxalobacteraceae</taxon>
        <taxon>Telluria group</taxon>
        <taxon>Massilia</taxon>
    </lineage>
</organism>
<evidence type="ECO:0000256" key="3">
    <source>
        <dbReference type="ARBA" id="ARBA00023172"/>
    </source>
</evidence>
<evidence type="ECO:0000256" key="2">
    <source>
        <dbReference type="ARBA" id="ARBA00023125"/>
    </source>
</evidence>
<dbReference type="InterPro" id="IPR002104">
    <property type="entry name" value="Integrase_catalytic"/>
</dbReference>
<comment type="caution">
    <text evidence="5">The sequence shown here is derived from an EMBL/GenBank/DDBJ whole genome shotgun (WGS) entry which is preliminary data.</text>
</comment>
<evidence type="ECO:0000256" key="1">
    <source>
        <dbReference type="ARBA" id="ARBA00022908"/>
    </source>
</evidence>
<gene>
    <name evidence="5" type="ORF">ACFPN5_24905</name>
</gene>
<dbReference type="PANTHER" id="PTHR30349:SF88">
    <property type="entry name" value="BLL1584 PROTEIN"/>
    <property type="match status" value="1"/>
</dbReference>
<proteinExistence type="predicted"/>